<feature type="compositionally biased region" description="Basic and acidic residues" evidence="1">
    <location>
        <begin position="60"/>
        <end position="72"/>
    </location>
</feature>
<feature type="compositionally biased region" description="Polar residues" evidence="1">
    <location>
        <begin position="100"/>
        <end position="109"/>
    </location>
</feature>
<organism evidence="2 3">
    <name type="scientific">Streptomyces andamanensis</name>
    <dbReference type="NCBI Taxonomy" id="1565035"/>
    <lineage>
        <taxon>Bacteria</taxon>
        <taxon>Bacillati</taxon>
        <taxon>Actinomycetota</taxon>
        <taxon>Actinomycetes</taxon>
        <taxon>Kitasatosporales</taxon>
        <taxon>Streptomycetaceae</taxon>
        <taxon>Streptomyces</taxon>
    </lineage>
</organism>
<keyword evidence="3" id="KW-1185">Reference proteome</keyword>
<dbReference type="Proteomes" id="UP001595824">
    <property type="component" value="Unassembled WGS sequence"/>
</dbReference>
<feature type="compositionally biased region" description="Pro residues" evidence="1">
    <location>
        <begin position="123"/>
        <end position="132"/>
    </location>
</feature>
<name>A0ABV8TBY8_9ACTN</name>
<proteinExistence type="predicted"/>
<dbReference type="RefSeq" id="WP_381738163.1">
    <property type="nucleotide sequence ID" value="NZ_JBHSDP010000009.1"/>
</dbReference>
<evidence type="ECO:0000313" key="2">
    <source>
        <dbReference type="EMBL" id="MFC4328104.1"/>
    </source>
</evidence>
<protein>
    <submittedName>
        <fullName evidence="2">Uncharacterized protein</fullName>
    </submittedName>
</protein>
<feature type="compositionally biased region" description="Low complexity" evidence="1">
    <location>
        <begin position="38"/>
        <end position="52"/>
    </location>
</feature>
<evidence type="ECO:0000313" key="3">
    <source>
        <dbReference type="Proteomes" id="UP001595824"/>
    </source>
</evidence>
<feature type="region of interest" description="Disordered" evidence="1">
    <location>
        <begin position="38"/>
        <end position="160"/>
    </location>
</feature>
<sequence length="160" mass="17376">MLELVDTPLDGVAPPALDALLTALGDPHSLSYRHFLTPTSTTSASHPPRSSTVQHASARTGRELEEGAGPDRHRQHRQHRQPADRDVTGIAEETAKAFGTSLSRYQDANGQHFFARDTDPVSRPRPPPPPLAHQPLRPVRVVSAAATHPPNWSRSTACPD</sequence>
<comment type="caution">
    <text evidence="2">The sequence shown here is derived from an EMBL/GenBank/DDBJ whole genome shotgun (WGS) entry which is preliminary data.</text>
</comment>
<feature type="compositionally biased region" description="Polar residues" evidence="1">
    <location>
        <begin position="150"/>
        <end position="160"/>
    </location>
</feature>
<gene>
    <name evidence="2" type="ORF">ACFPC0_09700</name>
</gene>
<evidence type="ECO:0000256" key="1">
    <source>
        <dbReference type="SAM" id="MobiDB-lite"/>
    </source>
</evidence>
<accession>A0ABV8TBY8</accession>
<dbReference type="EMBL" id="JBHSDP010000009">
    <property type="protein sequence ID" value="MFC4328104.1"/>
    <property type="molecule type" value="Genomic_DNA"/>
</dbReference>
<reference evidence="3" key="1">
    <citation type="journal article" date="2019" name="Int. J. Syst. Evol. Microbiol.">
        <title>The Global Catalogue of Microorganisms (GCM) 10K type strain sequencing project: providing services to taxonomists for standard genome sequencing and annotation.</title>
        <authorList>
            <consortium name="The Broad Institute Genomics Platform"/>
            <consortium name="The Broad Institute Genome Sequencing Center for Infectious Disease"/>
            <person name="Wu L."/>
            <person name="Ma J."/>
        </authorList>
    </citation>
    <scope>NUCLEOTIDE SEQUENCE [LARGE SCALE GENOMIC DNA]</scope>
    <source>
        <strain evidence="3">PCU 347</strain>
    </source>
</reference>